<keyword evidence="3" id="KW-1185">Reference proteome</keyword>
<dbReference type="OrthoDB" id="5427664at2759"/>
<keyword evidence="1" id="KW-0472">Membrane</keyword>
<dbReference type="VEuPathDB" id="FungiDB:BD410DRAFT_107701"/>
<organism evidence="2 3">
    <name type="scientific">Rickenella mellea</name>
    <dbReference type="NCBI Taxonomy" id="50990"/>
    <lineage>
        <taxon>Eukaryota</taxon>
        <taxon>Fungi</taxon>
        <taxon>Dikarya</taxon>
        <taxon>Basidiomycota</taxon>
        <taxon>Agaricomycotina</taxon>
        <taxon>Agaricomycetes</taxon>
        <taxon>Hymenochaetales</taxon>
        <taxon>Rickenellaceae</taxon>
        <taxon>Rickenella</taxon>
    </lineage>
</organism>
<protein>
    <submittedName>
        <fullName evidence="2">Uncharacterized protein</fullName>
    </submittedName>
</protein>
<name>A0A4Y7PK44_9AGAM</name>
<evidence type="ECO:0000313" key="2">
    <source>
        <dbReference type="EMBL" id="TDL15458.1"/>
    </source>
</evidence>
<keyword evidence="1" id="KW-1133">Transmembrane helix</keyword>
<feature type="transmembrane region" description="Helical" evidence="1">
    <location>
        <begin position="16"/>
        <end position="36"/>
    </location>
</feature>
<sequence>MSDPKVCTGIMPNPDVAGLGIRLGFYITCFFLTIITRSPSTRALTSSLLSNTRVYTSALLLTAIIQTAQGQLTLYHATLILHMLMFFSYTVIPSPSEYYDKNSLRLLIYSAVLMISFSAWSLHIWITASTFGSQPECNHSTKYVLGWHSVLATARSTRLVWATSLGALPNIA</sequence>
<evidence type="ECO:0000313" key="3">
    <source>
        <dbReference type="Proteomes" id="UP000294933"/>
    </source>
</evidence>
<feature type="transmembrane region" description="Helical" evidence="1">
    <location>
        <begin position="74"/>
        <end position="92"/>
    </location>
</feature>
<gene>
    <name evidence="2" type="ORF">BD410DRAFT_107701</name>
</gene>
<accession>A0A4Y7PK44</accession>
<keyword evidence="1" id="KW-0812">Transmembrane</keyword>
<reference evidence="2 3" key="1">
    <citation type="submission" date="2018-06" db="EMBL/GenBank/DDBJ databases">
        <title>A transcriptomic atlas of mushroom development highlights an independent origin of complex multicellularity.</title>
        <authorList>
            <consortium name="DOE Joint Genome Institute"/>
            <person name="Krizsan K."/>
            <person name="Almasi E."/>
            <person name="Merenyi Z."/>
            <person name="Sahu N."/>
            <person name="Viragh M."/>
            <person name="Koszo T."/>
            <person name="Mondo S."/>
            <person name="Kiss B."/>
            <person name="Balint B."/>
            <person name="Kues U."/>
            <person name="Barry K."/>
            <person name="Hegedus J.C."/>
            <person name="Henrissat B."/>
            <person name="Johnson J."/>
            <person name="Lipzen A."/>
            <person name="Ohm R."/>
            <person name="Nagy I."/>
            <person name="Pangilinan J."/>
            <person name="Yan J."/>
            <person name="Xiong Y."/>
            <person name="Grigoriev I.V."/>
            <person name="Hibbett D.S."/>
            <person name="Nagy L.G."/>
        </authorList>
    </citation>
    <scope>NUCLEOTIDE SEQUENCE [LARGE SCALE GENOMIC DNA]</scope>
    <source>
        <strain evidence="2 3">SZMC22713</strain>
    </source>
</reference>
<proteinExistence type="predicted"/>
<dbReference type="AlphaFoldDB" id="A0A4Y7PK44"/>
<feature type="transmembrane region" description="Helical" evidence="1">
    <location>
        <begin position="104"/>
        <end position="126"/>
    </location>
</feature>
<evidence type="ECO:0000256" key="1">
    <source>
        <dbReference type="SAM" id="Phobius"/>
    </source>
</evidence>
<dbReference type="Proteomes" id="UP000294933">
    <property type="component" value="Unassembled WGS sequence"/>
</dbReference>
<dbReference type="EMBL" id="ML170274">
    <property type="protein sequence ID" value="TDL15458.1"/>
    <property type="molecule type" value="Genomic_DNA"/>
</dbReference>